<keyword evidence="2" id="KW-1133">Transmembrane helix</keyword>
<proteinExistence type="predicted"/>
<comment type="caution">
    <text evidence="3">The sequence shown here is derived from an EMBL/GenBank/DDBJ whole genome shotgun (WGS) entry which is preliminary data.</text>
</comment>
<accession>A0ABQ0IIN6</accession>
<keyword evidence="2" id="KW-0812">Transmembrane</keyword>
<dbReference type="Proteomes" id="UP000035021">
    <property type="component" value="Unassembled WGS sequence"/>
</dbReference>
<protein>
    <submittedName>
        <fullName evidence="3">Uncharacterized protein</fullName>
    </submittedName>
</protein>
<evidence type="ECO:0000256" key="2">
    <source>
        <dbReference type="SAM" id="Phobius"/>
    </source>
</evidence>
<sequence>MCIRSYPNTGARVRALACDDGDRGPVPLCSGVPRHRGIRRNKPPASVCYVAAIRVEGGRRAARERLVANTRTTQAGIAIGSVGVGYLAVFGPEILESVRYAAPAGVVHEIGTSLASSVAGLVWTITVALCVVAALRFRRPWWPSPGRWPWSSARVPVETVLGGAGIVALAFFLEGVVTIPMFNRLGLLNWFETPEATATTDWLDAVSAGIGEEILVVAAPVTVLRFYRVSGRFAVPVLVAARMAYHLYYGHAGVWWLAPWALATAIVYWRWPDVRLLVALMVLDVVWNAQGVLFGDDLLTDLVLIGVGLALLAVAFAIDLRWYRNPTPPMTPTTSLRTVWLRAHGTSPGRPPRHCAATPSRPLTSGGERWPPGTDIRGRSPI</sequence>
<dbReference type="EMBL" id="BAOQ01000011">
    <property type="protein sequence ID" value="GAC83342.1"/>
    <property type="molecule type" value="Genomic_DNA"/>
</dbReference>
<gene>
    <name evidence="3" type="ORF">GP2_011_00690</name>
</gene>
<feature type="transmembrane region" description="Helical" evidence="2">
    <location>
        <begin position="155"/>
        <end position="182"/>
    </location>
</feature>
<keyword evidence="2" id="KW-0472">Membrane</keyword>
<evidence type="ECO:0000313" key="4">
    <source>
        <dbReference type="Proteomes" id="UP000035021"/>
    </source>
</evidence>
<keyword evidence="4" id="KW-1185">Reference proteome</keyword>
<feature type="transmembrane region" description="Helical" evidence="2">
    <location>
        <begin position="202"/>
        <end position="227"/>
    </location>
</feature>
<feature type="transmembrane region" description="Helical" evidence="2">
    <location>
        <begin position="75"/>
        <end position="94"/>
    </location>
</feature>
<evidence type="ECO:0000256" key="1">
    <source>
        <dbReference type="SAM" id="MobiDB-lite"/>
    </source>
</evidence>
<feature type="region of interest" description="Disordered" evidence="1">
    <location>
        <begin position="346"/>
        <end position="382"/>
    </location>
</feature>
<organism evidence="3 4">
    <name type="scientific">Gordonia paraffinivorans NBRC 108238</name>
    <dbReference type="NCBI Taxonomy" id="1223543"/>
    <lineage>
        <taxon>Bacteria</taxon>
        <taxon>Bacillati</taxon>
        <taxon>Actinomycetota</taxon>
        <taxon>Actinomycetes</taxon>
        <taxon>Mycobacteriales</taxon>
        <taxon>Gordoniaceae</taxon>
        <taxon>Gordonia</taxon>
    </lineage>
</organism>
<feature type="transmembrane region" description="Helical" evidence="2">
    <location>
        <begin position="248"/>
        <end position="271"/>
    </location>
</feature>
<evidence type="ECO:0000313" key="3">
    <source>
        <dbReference type="EMBL" id="GAC83342.1"/>
    </source>
</evidence>
<feature type="transmembrane region" description="Helical" evidence="2">
    <location>
        <begin position="114"/>
        <end position="135"/>
    </location>
</feature>
<feature type="transmembrane region" description="Helical" evidence="2">
    <location>
        <begin position="302"/>
        <end position="320"/>
    </location>
</feature>
<reference evidence="3 4" key="1">
    <citation type="submission" date="2013-02" db="EMBL/GenBank/DDBJ databases">
        <title>Whole genome shotgun sequence of Gordonia paraffinivorans NBRC 108238.</title>
        <authorList>
            <person name="Isaki-Nakamura S."/>
            <person name="Hosoyama A."/>
            <person name="Tsuchikane K."/>
            <person name="Ando Y."/>
            <person name="Baba S."/>
            <person name="Ohji S."/>
            <person name="Hamada M."/>
            <person name="Tamura T."/>
            <person name="Yamazoe A."/>
            <person name="Yamazaki S."/>
            <person name="Fujita N."/>
        </authorList>
    </citation>
    <scope>NUCLEOTIDE SEQUENCE [LARGE SCALE GENOMIC DNA]</scope>
    <source>
        <strain evidence="3 4">NBRC 108238</strain>
    </source>
</reference>
<name>A0ABQ0IIN6_9ACTN</name>